<evidence type="ECO:0000313" key="2">
    <source>
        <dbReference type="Proteomes" id="UP000700732"/>
    </source>
</evidence>
<sequence>MDTTTAISPQALVRFMLYTDADRQSAQRIGAAIWMDFDTLFGPAYACGTEHELIFPEIDNAMHRYVVAMPPYGRKIPHPNGSDRQVLLVTLYLARLERYSLFPDITSDNLTVSMFPQ</sequence>
<accession>A0ABR6W5Y8</accession>
<dbReference type="EMBL" id="VFIA01000012">
    <property type="protein sequence ID" value="MBC3791973.1"/>
    <property type="molecule type" value="Genomic_DNA"/>
</dbReference>
<proteinExistence type="predicted"/>
<evidence type="ECO:0000313" key="1">
    <source>
        <dbReference type="EMBL" id="MBC3791973.1"/>
    </source>
</evidence>
<gene>
    <name evidence="1" type="ORF">FH603_2482</name>
</gene>
<name>A0ABR6W5Y8_9BACT</name>
<protein>
    <submittedName>
        <fullName evidence="1">Uncharacterized protein</fullName>
    </submittedName>
</protein>
<reference evidence="1 2" key="1">
    <citation type="submission" date="2019-06" db="EMBL/GenBank/DDBJ databases">
        <title>Spirosoma utsteinense sp. nov. isolated from Antarctic ice-free soils.</title>
        <authorList>
            <person name="Tahon G."/>
        </authorList>
    </citation>
    <scope>NUCLEOTIDE SEQUENCE [LARGE SCALE GENOMIC DNA]</scope>
    <source>
        <strain evidence="1 2">LMG 31447</strain>
    </source>
</reference>
<organism evidence="1 2">
    <name type="scientific">Spirosoma utsteinense</name>
    <dbReference type="NCBI Taxonomy" id="2585773"/>
    <lineage>
        <taxon>Bacteria</taxon>
        <taxon>Pseudomonadati</taxon>
        <taxon>Bacteroidota</taxon>
        <taxon>Cytophagia</taxon>
        <taxon>Cytophagales</taxon>
        <taxon>Cytophagaceae</taxon>
        <taxon>Spirosoma</taxon>
    </lineage>
</organism>
<comment type="caution">
    <text evidence="1">The sequence shown here is derived from an EMBL/GenBank/DDBJ whole genome shotgun (WGS) entry which is preliminary data.</text>
</comment>
<keyword evidence="2" id="KW-1185">Reference proteome</keyword>
<dbReference type="RefSeq" id="WP_186737763.1">
    <property type="nucleotide sequence ID" value="NZ_VFIA01000012.1"/>
</dbReference>
<dbReference type="Proteomes" id="UP000700732">
    <property type="component" value="Unassembled WGS sequence"/>
</dbReference>